<dbReference type="EMBL" id="CAUYUJ010008557">
    <property type="protein sequence ID" value="CAK0824313.1"/>
    <property type="molecule type" value="Genomic_DNA"/>
</dbReference>
<organism evidence="2 3">
    <name type="scientific">Prorocentrum cordatum</name>
    <dbReference type="NCBI Taxonomy" id="2364126"/>
    <lineage>
        <taxon>Eukaryota</taxon>
        <taxon>Sar</taxon>
        <taxon>Alveolata</taxon>
        <taxon>Dinophyceae</taxon>
        <taxon>Prorocentrales</taxon>
        <taxon>Prorocentraceae</taxon>
        <taxon>Prorocentrum</taxon>
    </lineage>
</organism>
<name>A0ABN9S040_9DINO</name>
<accession>A0ABN9S040</accession>
<sequence length="638" mass="67848">MLEQQVADLQAQLRRRDAGAGRDAAMKVGGDATSLDGAGNPSAAQVDEQIRILDEKLHRVPEQLVKQVLELGAVRTKLPADRESVVAKRRDPRPVGAQFAEVSREIYHLGQKIQRADAAAQQPRDAIKKLEATAAEEEASLSHFRLQLVELEGQRLELARKLIPPPASGGEPAQTVAGSFSIETLGATLRRHDVQDELLDKIAQTEEAFQLVAAAGAGADAAADSGLAAGSTPDDVEDVPELEPLPSLQGASEGDLKQLFADIGTPSEDFLNLDCPKLRSASDMLHRRVSAYKPADSFTEQGEHLDGQAKTHDTGDAESLDEAKGAVTTVNVSGAGSLVDYLAQEPPGKVIAVQQHYARGDRLHPMRKQALDLDYHGVWAEALLTEDGGTSGGVCAVATTGMMVIEAPSCIGHAGLPALRFTAARIHWIVAKGLTIASVYVLDGQGLGPDSAFIIEGVVRHAGMLHAMGINWMVLGDWEFKPSEWGPARLRTVHGHLHQSEEPTCAKSIPGKVCDSAVATVNLQSRLSEPVVDHGVEYLGCVGAWETYSGMMSNYDRLGGSAEADKIWPAFMKSCGLDPEKVKADAEAVMQWAKGVSPAQILEAMARASAARPTGLWTPCLASRLASTASLSALASSR</sequence>
<evidence type="ECO:0000256" key="1">
    <source>
        <dbReference type="SAM" id="MobiDB-lite"/>
    </source>
</evidence>
<feature type="region of interest" description="Disordered" evidence="1">
    <location>
        <begin position="224"/>
        <end position="251"/>
    </location>
</feature>
<reference evidence="2" key="1">
    <citation type="submission" date="2023-10" db="EMBL/GenBank/DDBJ databases">
        <authorList>
            <person name="Chen Y."/>
            <person name="Shah S."/>
            <person name="Dougan E. K."/>
            <person name="Thang M."/>
            <person name="Chan C."/>
        </authorList>
    </citation>
    <scope>NUCLEOTIDE SEQUENCE [LARGE SCALE GENOMIC DNA]</scope>
</reference>
<gene>
    <name evidence="2" type="ORF">PCOR1329_LOCUS24746</name>
</gene>
<evidence type="ECO:0000313" key="2">
    <source>
        <dbReference type="EMBL" id="CAK0824313.1"/>
    </source>
</evidence>
<dbReference type="Pfam" id="PF11264">
    <property type="entry name" value="ThylakoidFormat"/>
    <property type="match status" value="1"/>
</dbReference>
<keyword evidence="3" id="KW-1185">Reference proteome</keyword>
<comment type="caution">
    <text evidence="2">The sequence shown here is derived from an EMBL/GenBank/DDBJ whole genome shotgun (WGS) entry which is preliminary data.</text>
</comment>
<protein>
    <submittedName>
        <fullName evidence="2">Uncharacterized protein</fullName>
    </submittedName>
</protein>
<evidence type="ECO:0000313" key="3">
    <source>
        <dbReference type="Proteomes" id="UP001189429"/>
    </source>
</evidence>
<dbReference type="Proteomes" id="UP001189429">
    <property type="component" value="Unassembled WGS sequence"/>
</dbReference>
<feature type="region of interest" description="Disordered" evidence="1">
    <location>
        <begin position="295"/>
        <end position="320"/>
    </location>
</feature>
<feature type="compositionally biased region" description="Basic and acidic residues" evidence="1">
    <location>
        <begin position="301"/>
        <end position="315"/>
    </location>
</feature>
<proteinExistence type="predicted"/>
<dbReference type="InterPro" id="IPR017499">
    <property type="entry name" value="Thf1"/>
</dbReference>
<feature type="region of interest" description="Disordered" evidence="1">
    <location>
        <begin position="13"/>
        <end position="41"/>
    </location>
</feature>